<proteinExistence type="predicted"/>
<dbReference type="GO" id="GO:0030324">
    <property type="term" value="P:lung development"/>
    <property type="evidence" value="ECO:0007669"/>
    <property type="project" value="Ensembl"/>
</dbReference>
<feature type="coiled-coil region" evidence="1">
    <location>
        <begin position="1116"/>
        <end position="1161"/>
    </location>
</feature>
<gene>
    <name evidence="3 5" type="primary">Ccdc40</name>
</gene>
<feature type="compositionally biased region" description="Basic and acidic residues" evidence="2">
    <location>
        <begin position="46"/>
        <end position="79"/>
    </location>
</feature>
<dbReference type="GO" id="GO:0060287">
    <property type="term" value="P:epithelial cilium movement involved in determination of left/right asymmetry"/>
    <property type="evidence" value="ECO:0007669"/>
    <property type="project" value="Ensembl"/>
</dbReference>
<dbReference type="GO" id="GO:0030317">
    <property type="term" value="P:flagellated sperm motility"/>
    <property type="evidence" value="ECO:0007669"/>
    <property type="project" value="Ensembl"/>
</dbReference>
<keyword evidence="1" id="KW-0175">Coiled coil</keyword>
<feature type="coiled-coil region" evidence="1">
    <location>
        <begin position="631"/>
        <end position="679"/>
    </location>
</feature>
<evidence type="ECO:0000313" key="5">
    <source>
        <dbReference type="RGD" id="1592118"/>
    </source>
</evidence>
<dbReference type="GO" id="GO:0071907">
    <property type="term" value="P:determination of digestive tract left/right asymmetry"/>
    <property type="evidence" value="ECO:0007669"/>
    <property type="project" value="Ensembl"/>
</dbReference>
<sequence length="1253" mass="143632">MAEPEDQADGSNLEGEQTSAEEETEQQYTEGHEVSPQLENSGQKTAEGREPTQDPERGITTDSEGRLEGEMVDAERVSTEGEAISEGEVGSIGEAFPETEVEFIGEAPPDTVVEFIGEAPPGTEVEFIGETTPETQAEPTGEATPGVAVKTIRKAEQEVEVIREVISETDVDSIVKAIQGVDLESIGATIPQKKVKYTAKARPQDEAEPTGEPAPEGDFDVSEQEKAGHPSELDELSDIISSPAFSYSDVSPWDMGEEEAKALTTQDISQESVYEPIELIQPTEPTEPPEDSVVRPIEPSRQRSFPMGARHRFRLSIMGSLTPSDIDDLPLETEEALQQESVQPPPRAHEETRIQFLDQVQTLSLEDETQIERPMSEGSDEAEEEGAQLMVLDPDHPLMVRFQEALKSYLNRQIDKLKLDIQELDVATKQTRIQRQELGVNLYGVQQHLARLQMQLEKSHDRHSLVACERRRKEEELQCNRALYNKTYATAKEERKKFAALQTEMESLALHLFYMQNIDQDVRDDIQVMKQVVKKTETEKMNAEIEKKKQDLFVDQLTERAHQLEENIALYEAQYLSQAEDTRVLRKAVTEAITEIDTIIMEKKRILQQWTTSLVGMKHRNEAYRTVMDALRECEHQVKSIDSEIEAYKKSIMQEEEKNEKLARLLNRAETEAALVQKMTTQCLSKQETLQTEFNTYQLALQDTEEMLNKGYVEHSAVLSELQGTRQAVHQEQELRQKMDISIMDKLQEHGTSSKMTKYFHQLLRKLQKENTNLVTHLSKIDGDIAQATLDITNTNGKVEMHKKTLLDLDKEVKRFNELITNSESEIVRRTILIERKQSLINFFNKQLEQMVSVLGGEEAGPLELEIKRLSKLTEEYNTGVTQAQMTWLRLQQELVQISHEREERLESVDQLKKEVHIMEQKKLRIENKIEHEKREQKMVSRHMRDLDNDLSKLNMLLDKNRCSSELLEQNNAVAETEFVRTLKDAERETIQMQEKLSELCEEKATLLNSLVEAEHQIMLWEKKIQLAKEMRSSVDSDTGQTEIRAMKAEIHRMRVKHGQLLKQQEKMIRDMELAVARRETIVIQAEGQSKIDKKIVTKSDFHFQQSELRKKIREVHKATEECSKTVLELEEAQKLLSSSLQEKQQSLSDMQSDTDVLEEEISHLSALKRKNLLEIVALQTRAKHLQAAVDGKYVFLHRNSKAQLMERKRLGMKLSQLSSVLSRVQEDYPQYQEMLQKIQEKIATRLEAPEPS</sequence>
<evidence type="ECO:0000256" key="1">
    <source>
        <dbReference type="SAM" id="Coils"/>
    </source>
</evidence>
<dbReference type="GO" id="GO:0005930">
    <property type="term" value="C:axoneme"/>
    <property type="evidence" value="ECO:0007669"/>
    <property type="project" value="Ensembl"/>
</dbReference>
<reference evidence="3" key="1">
    <citation type="submission" date="2024-01" db="EMBL/GenBank/DDBJ databases">
        <title>GRCr8: a new rat reference genome assembly contstructed from accurate long reads and long range scaffolding.</title>
        <authorList>
            <person name="Doris P.A."/>
            <person name="Kalbfleisch T."/>
            <person name="Li K."/>
            <person name="Howe K."/>
            <person name="Wood J."/>
        </authorList>
    </citation>
    <scope>NUCLEOTIDE SEQUENCE [LARGE SCALE GENOMIC DNA]</scope>
    <source>
        <strain evidence="3">Brown Norway</strain>
    </source>
</reference>
<feature type="coiled-coil region" evidence="1">
    <location>
        <begin position="902"/>
        <end position="936"/>
    </location>
</feature>
<dbReference type="GO" id="GO:0005576">
    <property type="term" value="C:extracellular region"/>
    <property type="evidence" value="ECO:0007669"/>
    <property type="project" value="GOC"/>
</dbReference>
<evidence type="ECO:0000256" key="2">
    <source>
        <dbReference type="SAM" id="MobiDB-lite"/>
    </source>
</evidence>
<dbReference type="GO" id="GO:0035469">
    <property type="term" value="P:determination of pancreatic left/right asymmetry"/>
    <property type="evidence" value="ECO:0007669"/>
    <property type="project" value="Ensembl"/>
</dbReference>
<dbReference type="AGR" id="RGD:1592118"/>
<dbReference type="InterPro" id="IPR037386">
    <property type="entry name" value="CCDC40"/>
</dbReference>
<dbReference type="GO" id="GO:0001947">
    <property type="term" value="P:heart looping"/>
    <property type="evidence" value="ECO:0007669"/>
    <property type="project" value="Ensembl"/>
</dbReference>
<feature type="region of interest" description="Disordered" evidence="2">
    <location>
        <begin position="280"/>
        <end position="305"/>
    </location>
</feature>
<dbReference type="GO" id="GO:0003356">
    <property type="term" value="P:regulation of cilium beat frequency"/>
    <property type="evidence" value="ECO:0007669"/>
    <property type="project" value="Ensembl"/>
</dbReference>
<dbReference type="PANTHER" id="PTHR16275:SF8">
    <property type="entry name" value="COILED-COIL DOMAIN-CONTAINING PROTEIN 40"/>
    <property type="match status" value="1"/>
</dbReference>
<dbReference type="RGD" id="1592118">
    <property type="gene designation" value="Ccdc40"/>
</dbReference>
<protein>
    <submittedName>
        <fullName evidence="3">Coiled-coil domain 40 molecular ruler complex subunit</fullName>
    </submittedName>
</protein>
<feature type="coiled-coil region" evidence="1">
    <location>
        <begin position="983"/>
        <end position="1031"/>
    </location>
</feature>
<evidence type="ECO:0000313" key="4">
    <source>
        <dbReference type="Proteomes" id="UP000002494"/>
    </source>
</evidence>
<organism evidence="3 4">
    <name type="scientific">Rattus norvegicus</name>
    <name type="common">Rat</name>
    <dbReference type="NCBI Taxonomy" id="10116"/>
    <lineage>
        <taxon>Eukaryota</taxon>
        <taxon>Metazoa</taxon>
        <taxon>Chordata</taxon>
        <taxon>Craniata</taxon>
        <taxon>Vertebrata</taxon>
        <taxon>Euteleostomi</taxon>
        <taxon>Mammalia</taxon>
        <taxon>Eutheria</taxon>
        <taxon>Euarchontoglires</taxon>
        <taxon>Glires</taxon>
        <taxon>Rodentia</taxon>
        <taxon>Myomorpha</taxon>
        <taxon>Muroidea</taxon>
        <taxon>Muridae</taxon>
        <taxon>Murinae</taxon>
        <taxon>Rattus</taxon>
    </lineage>
</organism>
<dbReference type="Ensembl" id="ENSRNOT00000104773.2">
    <property type="protein sequence ID" value="ENSRNOP00000095356.1"/>
    <property type="gene ID" value="ENSRNOG00000059401.3"/>
</dbReference>
<feature type="region of interest" description="Disordered" evidence="2">
    <location>
        <begin position="1"/>
        <end position="89"/>
    </location>
</feature>
<reference evidence="3" key="2">
    <citation type="submission" date="2025-08" db="UniProtKB">
        <authorList>
            <consortium name="Ensembl"/>
        </authorList>
    </citation>
    <scope>IDENTIFICATION</scope>
    <source>
        <strain evidence="3">Brown Norway</strain>
    </source>
</reference>
<evidence type="ECO:0000313" key="3">
    <source>
        <dbReference type="Ensembl" id="ENSRNOP00000095356.1"/>
    </source>
</evidence>
<dbReference type="GO" id="GO:0036159">
    <property type="term" value="P:inner dynein arm assembly"/>
    <property type="evidence" value="ECO:0007669"/>
    <property type="project" value="Ensembl"/>
</dbReference>
<feature type="coiled-coil region" evidence="1">
    <location>
        <begin position="526"/>
        <end position="581"/>
    </location>
</feature>
<dbReference type="GeneID" id="287867"/>
<name>A0A8I6ANF0_RAT</name>
<dbReference type="GeneTree" id="ENSGT00440000035688"/>
<keyword evidence="4" id="KW-1185">Reference proteome</keyword>
<dbReference type="GO" id="GO:0044458">
    <property type="term" value="P:motile cilium assembly"/>
    <property type="evidence" value="ECO:0007669"/>
    <property type="project" value="Ensembl"/>
</dbReference>
<dbReference type="Pfam" id="PF08647">
    <property type="entry name" value="BRE1"/>
    <property type="match status" value="1"/>
</dbReference>
<reference evidence="3" key="3">
    <citation type="submission" date="2025-09" db="UniProtKB">
        <authorList>
            <consortium name="Ensembl"/>
        </authorList>
    </citation>
    <scope>IDENTIFICATION</scope>
    <source>
        <strain evidence="3">Brown Norway</strain>
    </source>
</reference>
<feature type="region of interest" description="Disordered" evidence="2">
    <location>
        <begin position="194"/>
        <end position="241"/>
    </location>
</feature>
<dbReference type="AlphaFoldDB" id="A0A8I6ANF0"/>
<dbReference type="CTD" id="55036"/>
<dbReference type="Proteomes" id="UP000002494">
    <property type="component" value="Chromosome 10"/>
</dbReference>
<accession>A0A8I6ANF0</accession>
<dbReference type="GO" id="GO:0071910">
    <property type="term" value="P:determination of liver left/right asymmetry"/>
    <property type="evidence" value="ECO:0007669"/>
    <property type="project" value="Ensembl"/>
</dbReference>
<dbReference type="PANTHER" id="PTHR16275">
    <property type="entry name" value="COILED-COIL DOMAIN-CONTAINING PROTEIN 40"/>
    <property type="match status" value="1"/>
</dbReference>
<dbReference type="RefSeq" id="XP_038941614.1">
    <property type="nucleotide sequence ID" value="XM_039085686.2"/>
</dbReference>
<feature type="compositionally biased region" description="Basic and acidic residues" evidence="2">
    <location>
        <begin position="223"/>
        <end position="232"/>
    </location>
</feature>